<dbReference type="AlphaFoldDB" id="A0A812PPG0"/>
<organism evidence="2 3">
    <name type="scientific">Symbiodinium pilosum</name>
    <name type="common">Dinoflagellate</name>
    <dbReference type="NCBI Taxonomy" id="2952"/>
    <lineage>
        <taxon>Eukaryota</taxon>
        <taxon>Sar</taxon>
        <taxon>Alveolata</taxon>
        <taxon>Dinophyceae</taxon>
        <taxon>Suessiales</taxon>
        <taxon>Symbiodiniaceae</taxon>
        <taxon>Symbiodinium</taxon>
    </lineage>
</organism>
<evidence type="ECO:0000313" key="2">
    <source>
        <dbReference type="EMBL" id="CAE7365386.1"/>
    </source>
</evidence>
<evidence type="ECO:0000256" key="1">
    <source>
        <dbReference type="SAM" id="MobiDB-lite"/>
    </source>
</evidence>
<feature type="non-terminal residue" evidence="2">
    <location>
        <position position="74"/>
    </location>
</feature>
<accession>A0A812PPG0</accession>
<reference evidence="2" key="1">
    <citation type="submission" date="2021-02" db="EMBL/GenBank/DDBJ databases">
        <authorList>
            <person name="Dougan E. K."/>
            <person name="Rhodes N."/>
            <person name="Thang M."/>
            <person name="Chan C."/>
        </authorList>
    </citation>
    <scope>NUCLEOTIDE SEQUENCE</scope>
</reference>
<feature type="non-terminal residue" evidence="2">
    <location>
        <position position="1"/>
    </location>
</feature>
<evidence type="ECO:0000313" key="3">
    <source>
        <dbReference type="Proteomes" id="UP000649617"/>
    </source>
</evidence>
<feature type="region of interest" description="Disordered" evidence="1">
    <location>
        <begin position="1"/>
        <end position="30"/>
    </location>
</feature>
<comment type="caution">
    <text evidence="2">The sequence shown here is derived from an EMBL/GenBank/DDBJ whole genome shotgun (WGS) entry which is preliminary data.</text>
</comment>
<dbReference type="Proteomes" id="UP000649617">
    <property type="component" value="Unassembled WGS sequence"/>
</dbReference>
<name>A0A812PPG0_SYMPI</name>
<proteinExistence type="predicted"/>
<protein>
    <submittedName>
        <fullName evidence="2">Uncharacterized protein</fullName>
    </submittedName>
</protein>
<keyword evidence="3" id="KW-1185">Reference proteome</keyword>
<gene>
    <name evidence="2" type="ORF">SPIL2461_LOCUS8818</name>
</gene>
<sequence>TRLSAHVVHQSRPPAPSRSTTARGNWKRGPGLLSGKRRLISLRSGIASPSLKRWWRSCSHSSMRTRLIAHLLKT</sequence>
<dbReference type="EMBL" id="CAJNIZ010014713">
    <property type="protein sequence ID" value="CAE7365386.1"/>
    <property type="molecule type" value="Genomic_DNA"/>
</dbReference>